<dbReference type="RefSeq" id="WP_340604401.1">
    <property type="nucleotide sequence ID" value="NZ_JBBMXV010000003.1"/>
</dbReference>
<dbReference type="Gene3D" id="2.60.40.1260">
    <property type="entry name" value="Lamin Tail domain"/>
    <property type="match status" value="1"/>
</dbReference>
<dbReference type="SUPFAM" id="SSF74853">
    <property type="entry name" value="Lamin A/C globular tail domain"/>
    <property type="match status" value="1"/>
</dbReference>
<dbReference type="Pfam" id="PF00932">
    <property type="entry name" value="LTD"/>
    <property type="match status" value="1"/>
</dbReference>
<keyword evidence="5" id="KW-1185">Reference proteome</keyword>
<evidence type="ECO:0000256" key="1">
    <source>
        <dbReference type="SAM" id="MobiDB-lite"/>
    </source>
</evidence>
<feature type="region of interest" description="Disordered" evidence="1">
    <location>
        <begin position="1"/>
        <end position="20"/>
    </location>
</feature>
<dbReference type="InterPro" id="IPR036415">
    <property type="entry name" value="Lamin_tail_dom_sf"/>
</dbReference>
<evidence type="ECO:0000256" key="2">
    <source>
        <dbReference type="SAM" id="Phobius"/>
    </source>
</evidence>
<keyword evidence="2" id="KW-0472">Membrane</keyword>
<evidence type="ECO:0000259" key="3">
    <source>
        <dbReference type="PROSITE" id="PS51841"/>
    </source>
</evidence>
<organism evidence="4 5">
    <name type="scientific">Halalkalicoccus tibetensis</name>
    <dbReference type="NCBI Taxonomy" id="175632"/>
    <lineage>
        <taxon>Archaea</taxon>
        <taxon>Methanobacteriati</taxon>
        <taxon>Methanobacteriota</taxon>
        <taxon>Stenosarchaea group</taxon>
        <taxon>Halobacteria</taxon>
        <taxon>Halobacteriales</taxon>
        <taxon>Halococcaceae</taxon>
        <taxon>Halalkalicoccus</taxon>
    </lineage>
</organism>
<evidence type="ECO:0000313" key="4">
    <source>
        <dbReference type="EMBL" id="MFC6905871.1"/>
    </source>
</evidence>
<feature type="compositionally biased region" description="Basic and acidic residues" evidence="1">
    <location>
        <begin position="9"/>
        <end position="19"/>
    </location>
</feature>
<evidence type="ECO:0000313" key="5">
    <source>
        <dbReference type="Proteomes" id="UP001596312"/>
    </source>
</evidence>
<dbReference type="PROSITE" id="PS51841">
    <property type="entry name" value="LTD"/>
    <property type="match status" value="1"/>
</dbReference>
<feature type="compositionally biased region" description="Basic and acidic residues" evidence="1">
    <location>
        <begin position="68"/>
        <end position="89"/>
    </location>
</feature>
<gene>
    <name evidence="4" type="ORF">ACFQGH_11785</name>
</gene>
<keyword evidence="2" id="KW-0812">Transmembrane</keyword>
<keyword evidence="2" id="KW-1133">Transmembrane helix</keyword>
<reference evidence="4 5" key="1">
    <citation type="journal article" date="2019" name="Int. J. Syst. Evol. Microbiol.">
        <title>The Global Catalogue of Microorganisms (GCM) 10K type strain sequencing project: providing services to taxonomists for standard genome sequencing and annotation.</title>
        <authorList>
            <consortium name="The Broad Institute Genomics Platform"/>
            <consortium name="The Broad Institute Genome Sequencing Center for Infectious Disease"/>
            <person name="Wu L."/>
            <person name="Ma J."/>
        </authorList>
    </citation>
    <scope>NUCLEOTIDE SEQUENCE [LARGE SCALE GENOMIC DNA]</scope>
    <source>
        <strain evidence="4 5">CGMCC 1.3240</strain>
    </source>
</reference>
<dbReference type="AlphaFoldDB" id="A0ABD5V500"/>
<feature type="region of interest" description="Disordered" evidence="1">
    <location>
        <begin position="33"/>
        <end position="131"/>
    </location>
</feature>
<dbReference type="EMBL" id="JBHSXQ010000003">
    <property type="protein sequence ID" value="MFC6905871.1"/>
    <property type="molecule type" value="Genomic_DNA"/>
</dbReference>
<proteinExistence type="predicted"/>
<accession>A0ABD5V500</accession>
<feature type="compositionally biased region" description="Low complexity" evidence="1">
    <location>
        <begin position="105"/>
        <end position="131"/>
    </location>
</feature>
<comment type="caution">
    <text evidence="4">The sequence shown here is derived from an EMBL/GenBank/DDBJ whole genome shotgun (WGS) entry which is preliminary data.</text>
</comment>
<feature type="domain" description="LTD" evidence="3">
    <location>
        <begin position="183"/>
        <end position="309"/>
    </location>
</feature>
<protein>
    <submittedName>
        <fullName evidence="4">Lamin tail domain-containing protein</fullName>
    </submittedName>
</protein>
<sequence>MPSLSIPEIEDRSGMEKQTSETLNEYLRRVGERTDLPSEDIEAVIDHAAHTQFGPEPTTGGDVSTDVPIERFLRAADEIGEREPERSTENDETESDDSEVHIGLGARNNAARSAGSTATSGTTETSDSGTSRRSFVLPVVLVLGVVVLAAGVLFVGGGQLPATDAGPESTDGEPEPSGDDEPDTIDSAADAEGDLEVTDMAVDASLEPDEEFVELTNAGDATLDMSDWTVRDREGGAVDERGIEPVTFPEEFTLEPGESVRIVTGPGEDTADTVHWGSETRNWHEDGDVIVVLDGDGEEVLASEYGSPP</sequence>
<feature type="compositionally biased region" description="Acidic residues" evidence="1">
    <location>
        <begin position="170"/>
        <end position="187"/>
    </location>
</feature>
<feature type="region of interest" description="Disordered" evidence="1">
    <location>
        <begin position="159"/>
        <end position="187"/>
    </location>
</feature>
<name>A0ABD5V500_9EURY</name>
<feature type="transmembrane region" description="Helical" evidence="2">
    <location>
        <begin position="135"/>
        <end position="155"/>
    </location>
</feature>
<dbReference type="InterPro" id="IPR001322">
    <property type="entry name" value="Lamin_tail_dom"/>
</dbReference>
<dbReference type="Proteomes" id="UP001596312">
    <property type="component" value="Unassembled WGS sequence"/>
</dbReference>